<dbReference type="InterPro" id="IPR008269">
    <property type="entry name" value="Lon_proteolytic"/>
</dbReference>
<evidence type="ECO:0000256" key="2">
    <source>
        <dbReference type="ARBA" id="ARBA00022490"/>
    </source>
</evidence>
<dbReference type="InterPro" id="IPR003959">
    <property type="entry name" value="ATPase_AAA_core"/>
</dbReference>
<dbReference type="SMART" id="SM00464">
    <property type="entry name" value="LON"/>
    <property type="match status" value="1"/>
</dbReference>
<dbReference type="Pfam" id="PF22667">
    <property type="entry name" value="Lon_lid"/>
    <property type="match status" value="1"/>
</dbReference>
<keyword evidence="3 10" id="KW-0645">Protease</keyword>
<keyword evidence="2 10" id="KW-0963">Cytoplasm</keyword>
<keyword evidence="7 10" id="KW-0067">ATP-binding</keyword>
<dbReference type="FunFam" id="1.20.5.5270:FF:000002">
    <property type="entry name" value="Lon protease homolog"/>
    <property type="match status" value="1"/>
</dbReference>
<evidence type="ECO:0000256" key="13">
    <source>
        <dbReference type="PIRSR" id="PIRSR001174-2"/>
    </source>
</evidence>
<dbReference type="Pfam" id="PF00004">
    <property type="entry name" value="AAA"/>
    <property type="match status" value="1"/>
</dbReference>
<dbReference type="EC" id="3.4.21.53" evidence="10 11"/>
<dbReference type="Gene3D" id="1.20.58.1480">
    <property type="match status" value="1"/>
</dbReference>
<evidence type="ECO:0000256" key="3">
    <source>
        <dbReference type="ARBA" id="ARBA00022670"/>
    </source>
</evidence>
<evidence type="ECO:0000259" key="17">
    <source>
        <dbReference type="PROSITE" id="PS51787"/>
    </source>
</evidence>
<dbReference type="SMART" id="SM00382">
    <property type="entry name" value="AAA"/>
    <property type="match status" value="1"/>
</dbReference>
<evidence type="ECO:0000256" key="11">
    <source>
        <dbReference type="PIRNR" id="PIRNR001174"/>
    </source>
</evidence>
<reference evidence="18 19" key="1">
    <citation type="journal article" date="2015" name="Nature">
        <title>rRNA introns, odd ribosomes, and small enigmatic genomes across a large radiation of phyla.</title>
        <authorList>
            <person name="Brown C.T."/>
            <person name="Hug L.A."/>
            <person name="Thomas B.C."/>
            <person name="Sharon I."/>
            <person name="Castelle C.J."/>
            <person name="Singh A."/>
            <person name="Wilkins M.J."/>
            <person name="Williams K.H."/>
            <person name="Banfield J.F."/>
        </authorList>
    </citation>
    <scope>NUCLEOTIDE SEQUENCE [LARGE SCALE GENOMIC DNA]</scope>
</reference>
<evidence type="ECO:0000256" key="10">
    <source>
        <dbReference type="HAMAP-Rule" id="MF_01973"/>
    </source>
</evidence>
<evidence type="ECO:0000256" key="12">
    <source>
        <dbReference type="PIRSR" id="PIRSR001174-1"/>
    </source>
</evidence>
<dbReference type="GO" id="GO:0043565">
    <property type="term" value="F:sequence-specific DNA binding"/>
    <property type="evidence" value="ECO:0007669"/>
    <property type="project" value="UniProtKB-UniRule"/>
</dbReference>
<feature type="domain" description="Lon N-terminal" evidence="17">
    <location>
        <begin position="30"/>
        <end position="223"/>
    </location>
</feature>
<dbReference type="Gene3D" id="1.10.8.60">
    <property type="match status" value="1"/>
</dbReference>
<feature type="domain" description="Lon proteolytic" evidence="16">
    <location>
        <begin position="630"/>
        <end position="811"/>
    </location>
</feature>
<dbReference type="InterPro" id="IPR014721">
    <property type="entry name" value="Ribsml_uS5_D2-typ_fold_subgr"/>
</dbReference>
<comment type="induction">
    <text evidence="10">By heat shock.</text>
</comment>
<comment type="catalytic activity">
    <reaction evidence="9 10 11 14">
        <text>Hydrolysis of proteins in presence of ATP.</text>
        <dbReference type="EC" id="3.4.21.53"/>
    </reaction>
</comment>
<dbReference type="Gene3D" id="3.30.230.10">
    <property type="match status" value="1"/>
</dbReference>
<evidence type="ECO:0000256" key="15">
    <source>
        <dbReference type="RuleBase" id="RU000591"/>
    </source>
</evidence>
<gene>
    <name evidence="10" type="primary">lon</name>
    <name evidence="18" type="ORF">UU57_C0003G0004</name>
</gene>
<dbReference type="InterPro" id="IPR020568">
    <property type="entry name" value="Ribosomal_Su5_D2-typ_SF"/>
</dbReference>
<evidence type="ECO:0000256" key="8">
    <source>
        <dbReference type="ARBA" id="ARBA00023016"/>
    </source>
</evidence>
<dbReference type="PROSITE" id="PS01046">
    <property type="entry name" value="LON_SER"/>
    <property type="match status" value="1"/>
</dbReference>
<comment type="caution">
    <text evidence="18">The sequence shown here is derived from an EMBL/GenBank/DDBJ whole genome shotgun (WGS) entry which is preliminary data.</text>
</comment>
<dbReference type="InterPro" id="IPR054594">
    <property type="entry name" value="Lon_lid"/>
</dbReference>
<comment type="function">
    <text evidence="10">ATP-dependent serine protease that mediates the selective degradation of mutant and abnormal proteins as well as certain short-lived regulatory proteins. Required for cellular homeostasis and for survival from DNA damage and developmental changes induced by stress. Degrades polypeptides processively to yield small peptide fragments that are 5 to 10 amino acids long. Binds to DNA in a double-stranded, site-specific manner.</text>
</comment>
<dbReference type="PROSITE" id="PS51786">
    <property type="entry name" value="LON_PROTEOLYTIC"/>
    <property type="match status" value="1"/>
</dbReference>
<dbReference type="PRINTS" id="PR00830">
    <property type="entry name" value="ENDOLAPTASE"/>
</dbReference>
<dbReference type="InterPro" id="IPR003593">
    <property type="entry name" value="AAA+_ATPase"/>
</dbReference>
<dbReference type="SUPFAM" id="SSF52540">
    <property type="entry name" value="P-loop containing nucleoside triphosphate hydrolases"/>
    <property type="match status" value="1"/>
</dbReference>
<organism evidence="18 19">
    <name type="scientific">Candidatus Woesebacteria bacterium GW2011_GWE1_41_24</name>
    <dbReference type="NCBI Taxonomy" id="1618597"/>
    <lineage>
        <taxon>Bacteria</taxon>
        <taxon>Candidatus Woeseibacteriota</taxon>
    </lineage>
</organism>
<keyword evidence="4 10" id="KW-0547">Nucleotide-binding</keyword>
<evidence type="ECO:0000256" key="6">
    <source>
        <dbReference type="ARBA" id="ARBA00022825"/>
    </source>
</evidence>
<keyword evidence="6 10" id="KW-0720">Serine protease</keyword>
<dbReference type="InterPro" id="IPR003111">
    <property type="entry name" value="Lon_prtase_N"/>
</dbReference>
<dbReference type="GO" id="GO:0016887">
    <property type="term" value="F:ATP hydrolysis activity"/>
    <property type="evidence" value="ECO:0007669"/>
    <property type="project" value="UniProtKB-UniRule"/>
</dbReference>
<evidence type="ECO:0000256" key="5">
    <source>
        <dbReference type="ARBA" id="ARBA00022801"/>
    </source>
</evidence>
<evidence type="ECO:0000259" key="16">
    <source>
        <dbReference type="PROSITE" id="PS51786"/>
    </source>
</evidence>
<keyword evidence="5 10" id="KW-0378">Hydrolase</keyword>
<dbReference type="InterPro" id="IPR008268">
    <property type="entry name" value="Peptidase_S16_AS"/>
</dbReference>
<dbReference type="PROSITE" id="PS51787">
    <property type="entry name" value="LON_N"/>
    <property type="match status" value="1"/>
</dbReference>
<name>A0A0G0YYM1_9BACT</name>
<keyword evidence="8 10" id="KW-0346">Stress response</keyword>
<dbReference type="GO" id="GO:0004176">
    <property type="term" value="F:ATP-dependent peptidase activity"/>
    <property type="evidence" value="ECO:0007669"/>
    <property type="project" value="UniProtKB-UniRule"/>
</dbReference>
<accession>A0A0G0YYM1</accession>
<dbReference type="GO" id="GO:0034605">
    <property type="term" value="P:cellular response to heat"/>
    <property type="evidence" value="ECO:0007669"/>
    <property type="project" value="UniProtKB-UniRule"/>
</dbReference>
<dbReference type="Pfam" id="PF05362">
    <property type="entry name" value="Lon_C"/>
    <property type="match status" value="1"/>
</dbReference>
<dbReference type="Gene3D" id="1.20.5.5270">
    <property type="match status" value="1"/>
</dbReference>
<evidence type="ECO:0000256" key="9">
    <source>
        <dbReference type="ARBA" id="ARBA00050665"/>
    </source>
</evidence>
<evidence type="ECO:0000313" key="18">
    <source>
        <dbReference type="EMBL" id="KKS05613.1"/>
    </source>
</evidence>
<dbReference type="Gene3D" id="3.40.50.300">
    <property type="entry name" value="P-loop containing nucleotide triphosphate hydrolases"/>
    <property type="match status" value="1"/>
</dbReference>
<dbReference type="EMBL" id="LCBD01000003">
    <property type="protein sequence ID" value="KKS05613.1"/>
    <property type="molecule type" value="Genomic_DNA"/>
</dbReference>
<comment type="similarity">
    <text evidence="10 11 14 15">Belongs to the peptidase S16 family.</text>
</comment>
<dbReference type="CDD" id="cd19500">
    <property type="entry name" value="RecA-like_Lon"/>
    <property type="match status" value="1"/>
</dbReference>
<dbReference type="NCBIfam" id="TIGR00763">
    <property type="entry name" value="lon"/>
    <property type="match status" value="1"/>
</dbReference>
<evidence type="ECO:0000313" key="19">
    <source>
        <dbReference type="Proteomes" id="UP000034286"/>
    </source>
</evidence>
<feature type="active site" evidence="10 12">
    <location>
        <position position="760"/>
    </location>
</feature>
<dbReference type="Pfam" id="PF02190">
    <property type="entry name" value="LON_substr_bdg"/>
    <property type="match status" value="1"/>
</dbReference>
<evidence type="ECO:0000256" key="7">
    <source>
        <dbReference type="ARBA" id="ARBA00022840"/>
    </source>
</evidence>
<dbReference type="InterPro" id="IPR004815">
    <property type="entry name" value="Lon_bac/euk-typ"/>
</dbReference>
<proteinExistence type="evidence at transcript level"/>
<sequence length="832" mass="92343">MGLTISRPDSRLLNYMVRSSSKITDSYRTVPIVPVRGSVVFPHTDTLVSFGRVKSVAAVNSAFQDDRVIAIFSQKDPRTADPSEEDLNSIGTIATITQMMTTEGEIHALIRGQARITLRELIAEEPFLIGKVEEIVEEIEETPEVGVLAKKIQDLFKKAINLGKQAEIMTVMKLVSTSAEPIEVSDQVASLLEIKPSEKQKILEELNVKKRLGIVLEYLSKEVNALEIEQTISSKTQKRFEDQMKKAMLREKKRTIEQELGEIDEDGEMTNEEFKEYKTKIKNAGMPMDVKDRAEKELKRLSEMSPNNPEGAYIRNYLDWICDMPWSKATPNNVAMNKASKILENEHYGIDKAKERILEFLAVMKLKKEAKRSGQKKGVDGKSSVHPTILCFIGPPGVGKTSIGRSIAKALNRKFVRVSLGGIRDEAEIRGHRRTYVGAMPGRIIQGMKSAGTKNPVFMLDEIDKIGVDFRGDPSSALLEALDPEQNKEFSDHYLEVPFDLSEVMFICTGNVLDTIPAPLRDRMEVITFPGYTEDEKFQIAKKFLWPKQIEVQGLIKKGTQISDSGIKEVVGSYTREAGVRNLERNLASICRKVARLVAEGKKYPRKIEATDVRKLLGSQRFTSQIAEKRDEIGMSTGLSVTPFGGEILFIEVSLMPGKGRLTLTGQLGDVMKESAKAAFTWTRSHYHELGLRADFAEGIDVHIHVPEGAVQKDGPSAGVAITTALVSALTGIPVKRRVGMTGEVTLRGRVLEIGGLKEKSIAGHRAGLTTIVVPKDNKKDMEEIPTTVKKDIEFVFAETVEDVLKKALISWPSKSKIDDKYSPISASLAAS</sequence>
<dbReference type="GO" id="GO:0005737">
    <property type="term" value="C:cytoplasm"/>
    <property type="evidence" value="ECO:0007669"/>
    <property type="project" value="UniProtKB-SubCell"/>
</dbReference>
<dbReference type="InterPro" id="IPR027065">
    <property type="entry name" value="Lon_Prtase"/>
</dbReference>
<dbReference type="Gene3D" id="2.30.130.40">
    <property type="entry name" value="LON domain-like"/>
    <property type="match status" value="1"/>
</dbReference>
<dbReference type="SUPFAM" id="SSF88697">
    <property type="entry name" value="PUA domain-like"/>
    <property type="match status" value="1"/>
</dbReference>
<dbReference type="InterPro" id="IPR046336">
    <property type="entry name" value="Lon_prtase_N_sf"/>
</dbReference>
<dbReference type="PATRIC" id="fig|1618597.3.peg.114"/>
<comment type="subunit">
    <text evidence="10 11">Homohexamer. Organized in a ring with a central cavity.</text>
</comment>
<dbReference type="InterPro" id="IPR027417">
    <property type="entry name" value="P-loop_NTPase"/>
</dbReference>
<dbReference type="GO" id="GO:0004252">
    <property type="term" value="F:serine-type endopeptidase activity"/>
    <property type="evidence" value="ECO:0007669"/>
    <property type="project" value="UniProtKB-UniRule"/>
</dbReference>
<dbReference type="InterPro" id="IPR027543">
    <property type="entry name" value="Lon_bac"/>
</dbReference>
<dbReference type="InterPro" id="IPR015947">
    <property type="entry name" value="PUA-like_sf"/>
</dbReference>
<dbReference type="GO" id="GO:0006515">
    <property type="term" value="P:protein quality control for misfolded or incompletely synthesized proteins"/>
    <property type="evidence" value="ECO:0007669"/>
    <property type="project" value="UniProtKB-UniRule"/>
</dbReference>
<dbReference type="PIRSF" id="PIRSF001174">
    <property type="entry name" value="Lon_proteas"/>
    <property type="match status" value="1"/>
</dbReference>
<evidence type="ECO:0000256" key="1">
    <source>
        <dbReference type="ARBA" id="ARBA00004496"/>
    </source>
</evidence>
<dbReference type="PANTHER" id="PTHR10046">
    <property type="entry name" value="ATP DEPENDENT LON PROTEASE FAMILY MEMBER"/>
    <property type="match status" value="1"/>
</dbReference>
<evidence type="ECO:0000256" key="4">
    <source>
        <dbReference type="ARBA" id="ARBA00022741"/>
    </source>
</evidence>
<dbReference type="Proteomes" id="UP000034286">
    <property type="component" value="Unassembled WGS sequence"/>
</dbReference>
<comment type="subcellular location">
    <subcellularLocation>
        <location evidence="1 10 11">Cytoplasm</location>
    </subcellularLocation>
</comment>
<evidence type="ECO:0000256" key="14">
    <source>
        <dbReference type="PROSITE-ProRule" id="PRU01122"/>
    </source>
</evidence>
<feature type="active site" evidence="10 12">
    <location>
        <position position="717"/>
    </location>
</feature>
<dbReference type="AlphaFoldDB" id="A0A0G0YYM1"/>
<feature type="binding site" evidence="10 13">
    <location>
        <begin position="394"/>
        <end position="401"/>
    </location>
    <ligand>
        <name>ATP</name>
        <dbReference type="ChEBI" id="CHEBI:30616"/>
    </ligand>
</feature>
<dbReference type="HAMAP" id="MF_01973">
    <property type="entry name" value="lon_bact"/>
    <property type="match status" value="1"/>
</dbReference>
<dbReference type="FunFam" id="3.40.50.300:FF:000021">
    <property type="entry name" value="Lon protease homolog"/>
    <property type="match status" value="1"/>
</dbReference>
<dbReference type="GO" id="GO:0005524">
    <property type="term" value="F:ATP binding"/>
    <property type="evidence" value="ECO:0007669"/>
    <property type="project" value="UniProtKB-UniRule"/>
</dbReference>
<protein>
    <recommendedName>
        <fullName evidence="10 11">Lon protease</fullName>
        <ecNumber evidence="10 11">3.4.21.53</ecNumber>
    </recommendedName>
    <alternativeName>
        <fullName evidence="10">ATP-dependent protease La</fullName>
    </alternativeName>
</protein>
<dbReference type="SUPFAM" id="SSF54211">
    <property type="entry name" value="Ribosomal protein S5 domain 2-like"/>
    <property type="match status" value="1"/>
</dbReference>